<evidence type="ECO:0000256" key="1">
    <source>
        <dbReference type="ARBA" id="ARBA00004123"/>
    </source>
</evidence>
<evidence type="ECO:0000259" key="5">
    <source>
        <dbReference type="PROSITE" id="PS51671"/>
    </source>
</evidence>
<dbReference type="InterPro" id="IPR036638">
    <property type="entry name" value="HLH_DNA-bd_sf"/>
</dbReference>
<dbReference type="Gene3D" id="4.10.280.10">
    <property type="entry name" value="Helix-loop-helix DNA-binding domain"/>
    <property type="match status" value="1"/>
</dbReference>
<evidence type="ECO:0008006" key="8">
    <source>
        <dbReference type="Google" id="ProtNLM"/>
    </source>
</evidence>
<dbReference type="SUPFAM" id="SSF55021">
    <property type="entry name" value="ACT-like"/>
    <property type="match status" value="1"/>
</dbReference>
<evidence type="ECO:0000256" key="2">
    <source>
        <dbReference type="ARBA" id="ARBA00023242"/>
    </source>
</evidence>
<feature type="region of interest" description="Disordered" evidence="3">
    <location>
        <begin position="161"/>
        <end position="189"/>
    </location>
</feature>
<feature type="domain" description="BHLH" evidence="4">
    <location>
        <begin position="255"/>
        <end position="325"/>
    </location>
</feature>
<organism evidence="6 7">
    <name type="scientific">Cymbomonas tetramitiformis</name>
    <dbReference type="NCBI Taxonomy" id="36881"/>
    <lineage>
        <taxon>Eukaryota</taxon>
        <taxon>Viridiplantae</taxon>
        <taxon>Chlorophyta</taxon>
        <taxon>Pyramimonadophyceae</taxon>
        <taxon>Pyramimonadales</taxon>
        <taxon>Pyramimonadaceae</taxon>
        <taxon>Cymbomonas</taxon>
    </lineage>
</organism>
<feature type="compositionally biased region" description="Polar residues" evidence="3">
    <location>
        <begin position="420"/>
        <end position="429"/>
    </location>
</feature>
<dbReference type="Pfam" id="PF00010">
    <property type="entry name" value="HLH"/>
    <property type="match status" value="1"/>
</dbReference>
<dbReference type="EMBL" id="LGRX02034348">
    <property type="protein sequence ID" value="KAK3238051.1"/>
    <property type="molecule type" value="Genomic_DNA"/>
</dbReference>
<reference evidence="6 7" key="1">
    <citation type="journal article" date="2015" name="Genome Biol. Evol.">
        <title>Comparative Genomics of a Bacterivorous Green Alga Reveals Evolutionary Causalities and Consequences of Phago-Mixotrophic Mode of Nutrition.</title>
        <authorList>
            <person name="Burns J.A."/>
            <person name="Paasch A."/>
            <person name="Narechania A."/>
            <person name="Kim E."/>
        </authorList>
    </citation>
    <scope>NUCLEOTIDE SEQUENCE [LARGE SCALE GENOMIC DNA]</scope>
    <source>
        <strain evidence="6 7">PLY_AMNH</strain>
    </source>
</reference>
<dbReference type="PROSITE" id="PS51671">
    <property type="entry name" value="ACT"/>
    <property type="match status" value="1"/>
</dbReference>
<dbReference type="Pfam" id="PF22754">
    <property type="entry name" value="bHLH-TF_ACT-like_plant"/>
    <property type="match status" value="1"/>
</dbReference>
<dbReference type="InterPro" id="IPR045865">
    <property type="entry name" value="ACT-like_dom_sf"/>
</dbReference>
<gene>
    <name evidence="6" type="ORF">CYMTET_51909</name>
</gene>
<dbReference type="InterPro" id="IPR002912">
    <property type="entry name" value="ACT_dom"/>
</dbReference>
<evidence type="ECO:0000313" key="7">
    <source>
        <dbReference type="Proteomes" id="UP001190700"/>
    </source>
</evidence>
<comment type="caution">
    <text evidence="6">The sequence shown here is derived from an EMBL/GenBank/DDBJ whole genome shotgun (WGS) entry which is preliminary data.</text>
</comment>
<evidence type="ECO:0000259" key="4">
    <source>
        <dbReference type="PROSITE" id="PS50888"/>
    </source>
</evidence>
<feature type="domain" description="ACT" evidence="5">
    <location>
        <begin position="447"/>
        <end position="534"/>
    </location>
</feature>
<proteinExistence type="predicted"/>
<dbReference type="GO" id="GO:0046983">
    <property type="term" value="F:protein dimerization activity"/>
    <property type="evidence" value="ECO:0007669"/>
    <property type="project" value="InterPro"/>
</dbReference>
<dbReference type="PANTHER" id="PTHR46266">
    <property type="entry name" value="TRANSCRIPTION FACTOR TT8"/>
    <property type="match status" value="1"/>
</dbReference>
<dbReference type="InterPro" id="IPR011598">
    <property type="entry name" value="bHLH_dom"/>
</dbReference>
<dbReference type="SUPFAM" id="SSF47459">
    <property type="entry name" value="HLH, helix-loop-helix DNA-binding domain"/>
    <property type="match status" value="1"/>
</dbReference>
<feature type="region of interest" description="Disordered" evidence="3">
    <location>
        <begin position="348"/>
        <end position="433"/>
    </location>
</feature>
<dbReference type="GO" id="GO:0005634">
    <property type="term" value="C:nucleus"/>
    <property type="evidence" value="ECO:0007669"/>
    <property type="project" value="UniProtKB-SubCell"/>
</dbReference>
<dbReference type="CDD" id="cd04873">
    <property type="entry name" value="ACT_UUR-ACR-like"/>
    <property type="match status" value="1"/>
</dbReference>
<evidence type="ECO:0000313" key="6">
    <source>
        <dbReference type="EMBL" id="KAK3238051.1"/>
    </source>
</evidence>
<feature type="compositionally biased region" description="Polar residues" evidence="3">
    <location>
        <begin position="161"/>
        <end position="176"/>
    </location>
</feature>
<dbReference type="PANTHER" id="PTHR46266:SF4">
    <property type="entry name" value="TRANSCRIPTION FACTOR TT8"/>
    <property type="match status" value="1"/>
</dbReference>
<protein>
    <recommendedName>
        <fullName evidence="8">BHLH domain-containing protein</fullName>
    </recommendedName>
</protein>
<name>A0AAE0BK52_9CHLO</name>
<comment type="subcellular location">
    <subcellularLocation>
        <location evidence="1">Nucleus</location>
    </subcellularLocation>
</comment>
<dbReference type="AlphaFoldDB" id="A0AAE0BK52"/>
<feature type="compositionally biased region" description="Polar residues" evidence="3">
    <location>
        <begin position="368"/>
        <end position="377"/>
    </location>
</feature>
<dbReference type="InterPro" id="IPR054502">
    <property type="entry name" value="bHLH-TF_ACT-like_plant"/>
</dbReference>
<accession>A0AAE0BK52</accession>
<dbReference type="Proteomes" id="UP001190700">
    <property type="component" value="Unassembled WGS sequence"/>
</dbReference>
<sequence length="534" mass="59285">MIQMPQIILCLQFRVATPKSSPKRSVPFRWSSRSPRFHRNLISFHRIYCFSSGSSARAFRVLEPLFEDRFEEISSNGGARGGGEMDMGFTPSEGKHKVVLQGEYTFTDRELQDTLGTFEMAENPAALQFPPLWSLENSESVDWQQRQRQVPLQFQPHLPQTAQRHPNMPSSHQQHYQGESQWVQRQQQQQQLPSMFGSLATDQDVASYTQIPASTLQAAAQVYSHPGTSLGQDALAVNNSLQFAQLDPDGMGDGPTKVSHGASEKQRRDRINAMIDQLRKLVPPGGVLSQPMEVLAPSPSDVNVLDGKRSKYVVLAESIKFISVLQRQVEEQASELAQLRARQLEGQELKQQAAAEEGATSGPPSKVKVSNSSNWTEENPIRVSGNRERSQSAQSVDSDPELKVKTESLDDDVDGDESPKSTSDTSSHGDGNVMPMVVVDIAPEICYIKVTCRDRRGLLADILNAFAPLPLEVNRAAIATSKDSVVTDIFEVTLDDGCCLGAEEIRNKVQSSLYEANMLCSRGDKKRRHLYFNN</sequence>
<dbReference type="SMART" id="SM00353">
    <property type="entry name" value="HLH"/>
    <property type="match status" value="1"/>
</dbReference>
<feature type="compositionally biased region" description="Low complexity" evidence="3">
    <location>
        <begin position="177"/>
        <end position="189"/>
    </location>
</feature>
<dbReference type="PROSITE" id="PS50888">
    <property type="entry name" value="BHLH"/>
    <property type="match status" value="1"/>
</dbReference>
<keyword evidence="7" id="KW-1185">Reference proteome</keyword>
<feature type="region of interest" description="Disordered" evidence="3">
    <location>
        <begin position="246"/>
        <end position="266"/>
    </location>
</feature>
<keyword evidence="2" id="KW-0539">Nucleus</keyword>
<evidence type="ECO:0000256" key="3">
    <source>
        <dbReference type="SAM" id="MobiDB-lite"/>
    </source>
</evidence>